<keyword evidence="4" id="KW-0732">Signal</keyword>
<comment type="similarity">
    <text evidence="1">Belongs to the peptidase S1C family.</text>
</comment>
<dbReference type="GO" id="GO:0006508">
    <property type="term" value="P:proteolysis"/>
    <property type="evidence" value="ECO:0007669"/>
    <property type="project" value="UniProtKB-KW"/>
</dbReference>
<evidence type="ECO:0000256" key="3">
    <source>
        <dbReference type="ARBA" id="ARBA00022801"/>
    </source>
</evidence>
<dbReference type="EMBL" id="LKET01000068">
    <property type="protein sequence ID" value="KPU42351.1"/>
    <property type="molecule type" value="Genomic_DNA"/>
</dbReference>
<dbReference type="AlphaFoldDB" id="A0A0P8W1N2"/>
<feature type="domain" description="PDZ" evidence="5">
    <location>
        <begin position="260"/>
        <end position="343"/>
    </location>
</feature>
<reference evidence="6 7" key="1">
    <citation type="submission" date="2015-09" db="EMBL/GenBank/DDBJ databases">
        <title>Genome sequence of Oxobacter pfennigii DSM 3222.</title>
        <authorList>
            <person name="Poehlein A."/>
            <person name="Bengelsdorf F.R."/>
            <person name="Schiel-Bengelsdorf B."/>
            <person name="Duerre P."/>
            <person name="Daniel R."/>
        </authorList>
    </citation>
    <scope>NUCLEOTIDE SEQUENCE [LARGE SCALE GENOMIC DNA]</scope>
    <source>
        <strain evidence="6 7">DSM 3222</strain>
    </source>
</reference>
<dbReference type="OrthoDB" id="9758917at2"/>
<dbReference type="PANTHER" id="PTHR43343">
    <property type="entry name" value="PEPTIDASE S12"/>
    <property type="match status" value="1"/>
</dbReference>
<dbReference type="InterPro" id="IPR001940">
    <property type="entry name" value="Peptidase_S1C"/>
</dbReference>
<gene>
    <name evidence="6" type="primary">htrA_2</name>
    <name evidence="6" type="ORF">OXPF_41360</name>
</gene>
<feature type="signal peptide" evidence="4">
    <location>
        <begin position="1"/>
        <end position="24"/>
    </location>
</feature>
<dbReference type="Pfam" id="PF13180">
    <property type="entry name" value="PDZ_2"/>
    <property type="match status" value="1"/>
</dbReference>
<evidence type="ECO:0000256" key="1">
    <source>
        <dbReference type="ARBA" id="ARBA00010541"/>
    </source>
</evidence>
<dbReference type="SUPFAM" id="SSF50494">
    <property type="entry name" value="Trypsin-like serine proteases"/>
    <property type="match status" value="1"/>
</dbReference>
<dbReference type="GO" id="GO:0004252">
    <property type="term" value="F:serine-type endopeptidase activity"/>
    <property type="evidence" value="ECO:0007669"/>
    <property type="project" value="InterPro"/>
</dbReference>
<proteinExistence type="inferred from homology"/>
<dbReference type="Pfam" id="PF13365">
    <property type="entry name" value="Trypsin_2"/>
    <property type="match status" value="1"/>
</dbReference>
<dbReference type="STRING" id="36849.OXPF_41360"/>
<dbReference type="InterPro" id="IPR051201">
    <property type="entry name" value="Chloro_Bact_Ser_Proteases"/>
</dbReference>
<protein>
    <submittedName>
        <fullName evidence="6">Putative serine protease HtrA</fullName>
    </submittedName>
</protein>
<dbReference type="InterPro" id="IPR009003">
    <property type="entry name" value="Peptidase_S1_PA"/>
</dbReference>
<comment type="caution">
    <text evidence="6">The sequence shown here is derived from an EMBL/GenBank/DDBJ whole genome shotgun (WGS) entry which is preliminary data.</text>
</comment>
<accession>A0A0P8W1N2</accession>
<keyword evidence="7" id="KW-1185">Reference proteome</keyword>
<evidence type="ECO:0000256" key="2">
    <source>
        <dbReference type="ARBA" id="ARBA00022670"/>
    </source>
</evidence>
<dbReference type="InterPro" id="IPR036034">
    <property type="entry name" value="PDZ_sf"/>
</dbReference>
<sequence>MRKAGLLIAAVMLLLTLKAIPAAAQENINNNSIKEAQAVQEQFEKDKKEVADIIEEINPTVVAIIGNNTKINEDEQMYSKYPANIQFGSGVIIDKDGRILTNNHVIDGLEDIYVVTYDGNVYKANLLYTDKDIDLALLKINRSGMIAIEFAKDEDLKVGSDVLAIGTPMFFSYRNSATKGIISGLNRPVDGMYMYLQTDASINPGNSGGPLINMEGKLVGINTLGYMFYQGVNFSIPVDNINYFLKHYENYGKIMRCYTGIEFEENWAAMLGIPTNQGLKVVAVKKDSIAYGKIKEGDMLEAIDDKKTSSIAQYNEILKDHLPGDEVKMSVDRGGSKLEFTVILKGMPQ</sequence>
<dbReference type="RefSeq" id="WP_054877071.1">
    <property type="nucleotide sequence ID" value="NZ_LKET01000068.1"/>
</dbReference>
<keyword evidence="2 6" id="KW-0645">Protease</keyword>
<name>A0A0P8W1N2_9CLOT</name>
<evidence type="ECO:0000313" key="6">
    <source>
        <dbReference type="EMBL" id="KPU42351.1"/>
    </source>
</evidence>
<feature type="chain" id="PRO_5006153173" evidence="4">
    <location>
        <begin position="25"/>
        <end position="349"/>
    </location>
</feature>
<dbReference type="Proteomes" id="UP000050326">
    <property type="component" value="Unassembled WGS sequence"/>
</dbReference>
<dbReference type="PANTHER" id="PTHR43343:SF3">
    <property type="entry name" value="PROTEASE DO-LIKE 8, CHLOROPLASTIC"/>
    <property type="match status" value="1"/>
</dbReference>
<dbReference type="PRINTS" id="PR00834">
    <property type="entry name" value="PROTEASES2C"/>
</dbReference>
<dbReference type="SUPFAM" id="SSF50156">
    <property type="entry name" value="PDZ domain-like"/>
    <property type="match status" value="1"/>
</dbReference>
<dbReference type="Gene3D" id="2.30.42.10">
    <property type="match status" value="1"/>
</dbReference>
<evidence type="ECO:0000256" key="4">
    <source>
        <dbReference type="SAM" id="SignalP"/>
    </source>
</evidence>
<evidence type="ECO:0000313" key="7">
    <source>
        <dbReference type="Proteomes" id="UP000050326"/>
    </source>
</evidence>
<organism evidence="6 7">
    <name type="scientific">Oxobacter pfennigii</name>
    <dbReference type="NCBI Taxonomy" id="36849"/>
    <lineage>
        <taxon>Bacteria</taxon>
        <taxon>Bacillati</taxon>
        <taxon>Bacillota</taxon>
        <taxon>Clostridia</taxon>
        <taxon>Eubacteriales</taxon>
        <taxon>Clostridiaceae</taxon>
        <taxon>Oxobacter</taxon>
    </lineage>
</organism>
<keyword evidence="3" id="KW-0378">Hydrolase</keyword>
<dbReference type="Gene3D" id="2.40.10.10">
    <property type="entry name" value="Trypsin-like serine proteases"/>
    <property type="match status" value="2"/>
</dbReference>
<dbReference type="InterPro" id="IPR043504">
    <property type="entry name" value="Peptidase_S1_PA_chymotrypsin"/>
</dbReference>
<dbReference type="InterPro" id="IPR001478">
    <property type="entry name" value="PDZ"/>
</dbReference>
<evidence type="ECO:0000259" key="5">
    <source>
        <dbReference type="Pfam" id="PF13180"/>
    </source>
</evidence>